<proteinExistence type="inferred from homology"/>
<comment type="catalytic activity">
    <reaction evidence="1">
        <text>inosine + phosphate = alpha-D-ribose 1-phosphate + hypoxanthine</text>
        <dbReference type="Rhea" id="RHEA:27646"/>
        <dbReference type="ChEBI" id="CHEBI:17368"/>
        <dbReference type="ChEBI" id="CHEBI:17596"/>
        <dbReference type="ChEBI" id="CHEBI:43474"/>
        <dbReference type="ChEBI" id="CHEBI:57720"/>
        <dbReference type="EC" id="2.4.2.1"/>
    </reaction>
    <physiologicalReaction direction="left-to-right" evidence="1">
        <dbReference type="Rhea" id="RHEA:27647"/>
    </physiologicalReaction>
</comment>
<dbReference type="InterPro" id="IPR038371">
    <property type="entry name" value="Cu_polyphenol_OxRdtase_sf"/>
</dbReference>
<dbReference type="NCBIfam" id="TIGR00726">
    <property type="entry name" value="peptidoglycan editing factor PgeF"/>
    <property type="match status" value="1"/>
</dbReference>
<comment type="similarity">
    <text evidence="2 10">Belongs to the purine nucleoside phosphorylase YfiH/LACC1 family.</text>
</comment>
<dbReference type="EMBL" id="JAYDYW010000005">
    <property type="protein sequence ID" value="MEE1673357.1"/>
    <property type="molecule type" value="Genomic_DNA"/>
</dbReference>
<organism evidence="11 12">
    <name type="scientific">Agarivorans aestuarii</name>
    <dbReference type="NCBI Taxonomy" id="1563703"/>
    <lineage>
        <taxon>Bacteria</taxon>
        <taxon>Pseudomonadati</taxon>
        <taxon>Pseudomonadota</taxon>
        <taxon>Gammaproteobacteria</taxon>
        <taxon>Alteromonadales</taxon>
        <taxon>Alteromonadaceae</taxon>
        <taxon>Agarivorans</taxon>
    </lineage>
</organism>
<gene>
    <name evidence="11" type="primary">pgeF</name>
    <name evidence="11" type="ORF">SNR37_002780</name>
</gene>
<name>A0ABU7G1R4_9ALTE</name>
<dbReference type="InterPro" id="IPR011324">
    <property type="entry name" value="Cytotoxic_necrot_fac-like_cat"/>
</dbReference>
<dbReference type="Proteomes" id="UP001310248">
    <property type="component" value="Unassembled WGS sequence"/>
</dbReference>
<dbReference type="PANTHER" id="PTHR30616">
    <property type="entry name" value="UNCHARACTERIZED PROTEIN YFIH"/>
    <property type="match status" value="1"/>
</dbReference>
<accession>A0ABU7G1R4</accession>
<keyword evidence="3" id="KW-0808">Transferase</keyword>
<dbReference type="Pfam" id="PF02578">
    <property type="entry name" value="Cu-oxidase_4"/>
    <property type="match status" value="1"/>
</dbReference>
<dbReference type="CDD" id="cd16833">
    <property type="entry name" value="YfiH"/>
    <property type="match status" value="1"/>
</dbReference>
<keyword evidence="4" id="KW-0479">Metal-binding</keyword>
<evidence type="ECO:0000256" key="3">
    <source>
        <dbReference type="ARBA" id="ARBA00022679"/>
    </source>
</evidence>
<keyword evidence="6" id="KW-0862">Zinc</keyword>
<evidence type="ECO:0000256" key="9">
    <source>
        <dbReference type="ARBA" id="ARBA00049893"/>
    </source>
</evidence>
<keyword evidence="12" id="KW-1185">Reference proteome</keyword>
<evidence type="ECO:0000256" key="2">
    <source>
        <dbReference type="ARBA" id="ARBA00007353"/>
    </source>
</evidence>
<dbReference type="RefSeq" id="WP_329774679.1">
    <property type="nucleotide sequence ID" value="NZ_JAYDYW010000005.1"/>
</dbReference>
<dbReference type="SUPFAM" id="SSF64438">
    <property type="entry name" value="CNF1/YfiH-like putative cysteine hydrolases"/>
    <property type="match status" value="1"/>
</dbReference>
<reference evidence="11 12" key="2">
    <citation type="submission" date="2023-12" db="EMBL/GenBank/DDBJ databases">
        <authorList>
            <consortium name="Cladostephus spongiosus"/>
            <person name="Lorente B."/>
            <person name="Cabral C."/>
            <person name="Frias J."/>
            <person name="Faria J."/>
            <person name="Toubarro D."/>
        </authorList>
    </citation>
    <scope>NUCLEOTIDE SEQUENCE [LARGE SCALE GENOMIC DNA]</scope>
    <source>
        <strain evidence="11 12">ZMCS4</strain>
    </source>
</reference>
<sequence length="243" mass="26327">MAKLLVDWPCPANVKAIYSDRLAGFSESPYDSYNLGDHVEDEAGAVQANRQHFQQDMPPQVCWLKQVHSTRVVDASLASMQFSEADASIAKQNNAVCVVMTADCLPVLFCDKQGSVVAAAHAGWRGLLDGVLENTVAAMNIAPSEIMAWFGPAIGPNAFEVGGEVYQQFVAKDSHSASAFKASSSSGKYYANIHQLAKQRLSALGLVDVYADESCTFNTASRFFSYRRDGQTGRMAAAIWLSQ</sequence>
<evidence type="ECO:0000256" key="10">
    <source>
        <dbReference type="RuleBase" id="RU361274"/>
    </source>
</evidence>
<dbReference type="Gene3D" id="3.60.140.10">
    <property type="entry name" value="CNF1/YfiH-like putative cysteine hydrolases"/>
    <property type="match status" value="1"/>
</dbReference>
<keyword evidence="5" id="KW-0378">Hydrolase</keyword>
<protein>
    <recommendedName>
        <fullName evidence="10">Purine nucleoside phosphorylase</fullName>
    </recommendedName>
</protein>
<evidence type="ECO:0000256" key="7">
    <source>
        <dbReference type="ARBA" id="ARBA00047989"/>
    </source>
</evidence>
<comment type="catalytic activity">
    <reaction evidence="9">
        <text>S-methyl-5'-thioadenosine + phosphate = 5-(methylsulfanyl)-alpha-D-ribose 1-phosphate + adenine</text>
        <dbReference type="Rhea" id="RHEA:11852"/>
        <dbReference type="ChEBI" id="CHEBI:16708"/>
        <dbReference type="ChEBI" id="CHEBI:17509"/>
        <dbReference type="ChEBI" id="CHEBI:43474"/>
        <dbReference type="ChEBI" id="CHEBI:58533"/>
        <dbReference type="EC" id="2.4.2.28"/>
    </reaction>
    <physiologicalReaction direction="left-to-right" evidence="9">
        <dbReference type="Rhea" id="RHEA:11853"/>
    </physiologicalReaction>
</comment>
<evidence type="ECO:0000256" key="5">
    <source>
        <dbReference type="ARBA" id="ARBA00022801"/>
    </source>
</evidence>
<comment type="caution">
    <text evidence="11">The sequence shown here is derived from an EMBL/GenBank/DDBJ whole genome shotgun (WGS) entry which is preliminary data.</text>
</comment>
<dbReference type="PANTHER" id="PTHR30616:SF2">
    <property type="entry name" value="PURINE NUCLEOSIDE PHOSPHORYLASE LACC1"/>
    <property type="match status" value="1"/>
</dbReference>
<comment type="catalytic activity">
    <reaction evidence="8">
        <text>adenosine + phosphate = alpha-D-ribose 1-phosphate + adenine</text>
        <dbReference type="Rhea" id="RHEA:27642"/>
        <dbReference type="ChEBI" id="CHEBI:16335"/>
        <dbReference type="ChEBI" id="CHEBI:16708"/>
        <dbReference type="ChEBI" id="CHEBI:43474"/>
        <dbReference type="ChEBI" id="CHEBI:57720"/>
        <dbReference type="EC" id="2.4.2.1"/>
    </reaction>
    <physiologicalReaction direction="left-to-right" evidence="8">
        <dbReference type="Rhea" id="RHEA:27643"/>
    </physiologicalReaction>
</comment>
<comment type="catalytic activity">
    <reaction evidence="7">
        <text>adenosine + H2O + H(+) = inosine + NH4(+)</text>
        <dbReference type="Rhea" id="RHEA:24408"/>
        <dbReference type="ChEBI" id="CHEBI:15377"/>
        <dbReference type="ChEBI" id="CHEBI:15378"/>
        <dbReference type="ChEBI" id="CHEBI:16335"/>
        <dbReference type="ChEBI" id="CHEBI:17596"/>
        <dbReference type="ChEBI" id="CHEBI:28938"/>
        <dbReference type="EC" id="3.5.4.4"/>
    </reaction>
    <physiologicalReaction direction="left-to-right" evidence="7">
        <dbReference type="Rhea" id="RHEA:24409"/>
    </physiologicalReaction>
</comment>
<evidence type="ECO:0000313" key="12">
    <source>
        <dbReference type="Proteomes" id="UP001310248"/>
    </source>
</evidence>
<evidence type="ECO:0000256" key="1">
    <source>
        <dbReference type="ARBA" id="ARBA00000553"/>
    </source>
</evidence>
<evidence type="ECO:0000256" key="4">
    <source>
        <dbReference type="ARBA" id="ARBA00022723"/>
    </source>
</evidence>
<evidence type="ECO:0000256" key="6">
    <source>
        <dbReference type="ARBA" id="ARBA00022833"/>
    </source>
</evidence>
<evidence type="ECO:0000313" key="11">
    <source>
        <dbReference type="EMBL" id="MEE1673357.1"/>
    </source>
</evidence>
<evidence type="ECO:0000256" key="8">
    <source>
        <dbReference type="ARBA" id="ARBA00048968"/>
    </source>
</evidence>
<reference evidence="12" key="1">
    <citation type="submission" date="2023-07" db="EMBL/GenBank/DDBJ databases">
        <title>Draft genome sequence of Agarivorans aestuarii strain ZMCS4, a CAZymes producing bacteria isolated from the marine brown algae Clodostephus spongiosus.</title>
        <authorList>
            <person name="Lorente B."/>
            <person name="Cabral C."/>
            <person name="Frias J."/>
            <person name="Faria J."/>
            <person name="Toubarro D."/>
        </authorList>
    </citation>
    <scope>NUCLEOTIDE SEQUENCE [LARGE SCALE GENOMIC DNA]</scope>
    <source>
        <strain evidence="12">ZMCS4</strain>
    </source>
</reference>
<dbReference type="InterPro" id="IPR003730">
    <property type="entry name" value="Cu_polyphenol_OxRdtase"/>
</dbReference>